<dbReference type="AlphaFoldDB" id="A0A2W5AZB4"/>
<name>A0A2W5AZB4_9CORY</name>
<dbReference type="Pfam" id="PF13614">
    <property type="entry name" value="AAA_31"/>
    <property type="match status" value="1"/>
</dbReference>
<comment type="caution">
    <text evidence="2">The sequence shown here is derived from an EMBL/GenBank/DDBJ whole genome shotgun (WGS) entry which is preliminary data.</text>
</comment>
<evidence type="ECO:0000259" key="1">
    <source>
        <dbReference type="Pfam" id="PF13614"/>
    </source>
</evidence>
<organism evidence="2 3">
    <name type="scientific">Corynebacterium urealyticum</name>
    <dbReference type="NCBI Taxonomy" id="43771"/>
    <lineage>
        <taxon>Bacteria</taxon>
        <taxon>Bacillati</taxon>
        <taxon>Actinomycetota</taxon>
        <taxon>Actinomycetes</taxon>
        <taxon>Mycobacteriales</taxon>
        <taxon>Corynebacteriaceae</taxon>
        <taxon>Corynebacterium</taxon>
    </lineage>
</organism>
<dbReference type="InterPro" id="IPR025669">
    <property type="entry name" value="AAA_dom"/>
</dbReference>
<feature type="non-terminal residue" evidence="2">
    <location>
        <position position="29"/>
    </location>
</feature>
<dbReference type="Proteomes" id="UP000249451">
    <property type="component" value="Unassembled WGS sequence"/>
</dbReference>
<dbReference type="SUPFAM" id="SSF52540">
    <property type="entry name" value="P-loop containing nucleoside triphosphate hydrolases"/>
    <property type="match status" value="1"/>
</dbReference>
<protein>
    <submittedName>
        <fullName evidence="2">Chromosome partitioning protein</fullName>
    </submittedName>
</protein>
<gene>
    <name evidence="2" type="ORF">DI609_10640</name>
</gene>
<reference evidence="2 3" key="1">
    <citation type="submission" date="2017-11" db="EMBL/GenBank/DDBJ databases">
        <title>Infants hospitalized years apart are colonized by the same room-sourced microbial strains.</title>
        <authorList>
            <person name="Brooks B."/>
            <person name="Olm M.R."/>
            <person name="Firek B.A."/>
            <person name="Baker R."/>
            <person name="Thomas B.C."/>
            <person name="Morowitz M.J."/>
            <person name="Banfield J.F."/>
        </authorList>
    </citation>
    <scope>NUCLEOTIDE SEQUENCE [LARGE SCALE GENOMIC DNA]</scope>
    <source>
        <strain evidence="2">S2_012_000_R3_87</strain>
    </source>
</reference>
<evidence type="ECO:0000313" key="3">
    <source>
        <dbReference type="Proteomes" id="UP000249451"/>
    </source>
</evidence>
<sequence length="29" mass="2934">MTHPRLITIANQKGGVGKTTSAVNLAAAL</sequence>
<dbReference type="Gene3D" id="3.40.50.300">
    <property type="entry name" value="P-loop containing nucleotide triphosphate hydrolases"/>
    <property type="match status" value="1"/>
</dbReference>
<dbReference type="InterPro" id="IPR027417">
    <property type="entry name" value="P-loop_NTPase"/>
</dbReference>
<evidence type="ECO:0000313" key="2">
    <source>
        <dbReference type="EMBL" id="PZO98467.1"/>
    </source>
</evidence>
<accession>A0A2W5AZB4</accession>
<feature type="domain" description="AAA" evidence="1">
    <location>
        <begin position="5"/>
        <end position="29"/>
    </location>
</feature>
<proteinExistence type="predicted"/>
<dbReference type="EMBL" id="QFNY01000286">
    <property type="protein sequence ID" value="PZO98467.1"/>
    <property type="molecule type" value="Genomic_DNA"/>
</dbReference>